<comment type="caution">
    <text evidence="1">The sequence shown here is derived from an EMBL/GenBank/DDBJ whole genome shotgun (WGS) entry which is preliminary data.</text>
</comment>
<sequence length="103" mass="11972">MAEVKYEGWTNYETWAVKLWMDNEEPSYNYWKERTEEIAKDAKGDQYTTSERMAVHNLATALKDEHEEAVPDLEGFAGDLLMTALGSVNWYEIAKSLLEDYEP</sequence>
<name>A0A0F9U929_9ZZZZ</name>
<dbReference type="EMBL" id="LAZR01000179">
    <property type="protein sequence ID" value="KKN83817.1"/>
    <property type="molecule type" value="Genomic_DNA"/>
</dbReference>
<protein>
    <submittedName>
        <fullName evidence="1">Uncharacterized protein</fullName>
    </submittedName>
</protein>
<proteinExistence type="predicted"/>
<organism evidence="1">
    <name type="scientific">marine sediment metagenome</name>
    <dbReference type="NCBI Taxonomy" id="412755"/>
    <lineage>
        <taxon>unclassified sequences</taxon>
        <taxon>metagenomes</taxon>
        <taxon>ecological metagenomes</taxon>
    </lineage>
</organism>
<reference evidence="1" key="1">
    <citation type="journal article" date="2015" name="Nature">
        <title>Complex archaea that bridge the gap between prokaryotes and eukaryotes.</title>
        <authorList>
            <person name="Spang A."/>
            <person name="Saw J.H."/>
            <person name="Jorgensen S.L."/>
            <person name="Zaremba-Niedzwiedzka K."/>
            <person name="Martijn J."/>
            <person name="Lind A.E."/>
            <person name="van Eijk R."/>
            <person name="Schleper C."/>
            <person name="Guy L."/>
            <person name="Ettema T.J."/>
        </authorList>
    </citation>
    <scope>NUCLEOTIDE SEQUENCE</scope>
</reference>
<dbReference type="InterPro" id="IPR055673">
    <property type="entry name" value="DUF7249"/>
</dbReference>
<gene>
    <name evidence="1" type="ORF">LCGC14_0294700</name>
</gene>
<evidence type="ECO:0000313" key="1">
    <source>
        <dbReference type="EMBL" id="KKN83817.1"/>
    </source>
</evidence>
<dbReference type="AlphaFoldDB" id="A0A0F9U929"/>
<accession>A0A0F9U929</accession>
<dbReference type="Pfam" id="PF23907">
    <property type="entry name" value="DUF7249"/>
    <property type="match status" value="1"/>
</dbReference>